<dbReference type="Proteomes" id="UP001549921">
    <property type="component" value="Unassembled WGS sequence"/>
</dbReference>
<dbReference type="Gene3D" id="3.30.420.10">
    <property type="entry name" value="Ribonuclease H-like superfamily/Ribonuclease H"/>
    <property type="match status" value="1"/>
</dbReference>
<gene>
    <name evidence="2" type="ORF">ABMA28_006004</name>
</gene>
<proteinExistence type="predicted"/>
<comment type="caution">
    <text evidence="2">The sequence shown here is derived from an EMBL/GenBank/DDBJ whole genome shotgun (WGS) entry which is preliminary data.</text>
</comment>
<evidence type="ECO:0000313" key="3">
    <source>
        <dbReference type="Proteomes" id="UP001549921"/>
    </source>
</evidence>
<organism evidence="2 3">
    <name type="scientific">Loxostege sticticalis</name>
    <name type="common">Beet webworm moth</name>
    <dbReference type="NCBI Taxonomy" id="481309"/>
    <lineage>
        <taxon>Eukaryota</taxon>
        <taxon>Metazoa</taxon>
        <taxon>Ecdysozoa</taxon>
        <taxon>Arthropoda</taxon>
        <taxon>Hexapoda</taxon>
        <taxon>Insecta</taxon>
        <taxon>Pterygota</taxon>
        <taxon>Neoptera</taxon>
        <taxon>Endopterygota</taxon>
        <taxon>Lepidoptera</taxon>
        <taxon>Glossata</taxon>
        <taxon>Ditrysia</taxon>
        <taxon>Pyraloidea</taxon>
        <taxon>Crambidae</taxon>
        <taxon>Pyraustinae</taxon>
        <taxon>Loxostege</taxon>
    </lineage>
</organism>
<dbReference type="AlphaFoldDB" id="A0ABD0SJN1"/>
<evidence type="ECO:0000313" key="2">
    <source>
        <dbReference type="EMBL" id="KAL0820046.1"/>
    </source>
</evidence>
<accession>A0ABD0SJN1</accession>
<dbReference type="PROSITE" id="PS50879">
    <property type="entry name" value="RNASE_H_1"/>
    <property type="match status" value="1"/>
</dbReference>
<dbReference type="SUPFAM" id="SSF53098">
    <property type="entry name" value="Ribonuclease H-like"/>
    <property type="match status" value="1"/>
</dbReference>
<dbReference type="InterPro" id="IPR012337">
    <property type="entry name" value="RNaseH-like_sf"/>
</dbReference>
<dbReference type="InterPro" id="IPR002156">
    <property type="entry name" value="RNaseH_domain"/>
</dbReference>
<dbReference type="CDD" id="cd09276">
    <property type="entry name" value="Rnase_HI_RT_non_LTR"/>
    <property type="match status" value="1"/>
</dbReference>
<evidence type="ECO:0000259" key="1">
    <source>
        <dbReference type="PROSITE" id="PS50879"/>
    </source>
</evidence>
<reference evidence="2 3" key="1">
    <citation type="submission" date="2024-06" db="EMBL/GenBank/DDBJ databases">
        <title>A chromosome-level genome assembly of beet webworm, Loxostege sticticalis.</title>
        <authorList>
            <person name="Zhang Y."/>
        </authorList>
    </citation>
    <scope>NUCLEOTIDE SEQUENCE [LARGE SCALE GENOMIC DNA]</scope>
    <source>
        <strain evidence="2">AQ028</strain>
        <tissue evidence="2">Male pupae</tissue>
    </source>
</reference>
<name>A0ABD0SJN1_LOXSC</name>
<protein>
    <recommendedName>
        <fullName evidence="1">RNase H type-1 domain-containing protein</fullName>
    </recommendedName>
</protein>
<sequence length="577" mass="66325">MYVSGKNIEQLCLSLSSALSSLRIWLQNHGLNLSVNKSSVVLFSRMRCPPPISVYFDNRLIPVKREAKFLGLILDAKLTGLSHMYYLTARCEKLLNILKCLAGVWWGAHPFSLKLIYNALIRSVLDYGTFFLEPCSVVGLHKLDVVQSKALRIVTGAMRSSPNNALQVECAEPPLNLRRQFLSDKYLFRALQFRNHPLYSKLQQLSDYVDSDPYWYHKYPPCLVISFRKYVSLQAPTHRSAFLPLFCSSFESLIVSPNIHFDLNIPKNSSSSFSDFKLALESNDWLDWHHIYCDASKHSPEGNVGIGVYHHQYRINQKIKFPPETSVFTGECFGLFKSLEYVLLFKLSKTVIFSDSKSALQALAKFPFKSNTSFPLVIETRKLLEKCLSNGIQVVFAWIPSHSRIPGNEIADRLANDAVVSGDMFPYKNYSHDLVTLPKFYLRKSWNEDWNRSGQIKGKFYKNIQHDIPIKPWFFRTRLDKRATSSIIRMRLGHACVPAHLARLHIVDNDMCECGEEVGDINHILFSCQKYDRSFFISSLISLRIPFPTCIKCLLYNNDYDVYKCISLFLSKNDIKI</sequence>
<dbReference type="Pfam" id="PF00075">
    <property type="entry name" value="RNase_H"/>
    <property type="match status" value="1"/>
</dbReference>
<dbReference type="InterPro" id="IPR036397">
    <property type="entry name" value="RNaseH_sf"/>
</dbReference>
<dbReference type="EMBL" id="JBEDNZ010000019">
    <property type="protein sequence ID" value="KAL0820046.1"/>
    <property type="molecule type" value="Genomic_DNA"/>
</dbReference>
<feature type="domain" description="RNase H type-1" evidence="1">
    <location>
        <begin position="285"/>
        <end position="420"/>
    </location>
</feature>